<proteinExistence type="predicted"/>
<feature type="transmembrane region" description="Helical" evidence="1">
    <location>
        <begin position="7"/>
        <end position="24"/>
    </location>
</feature>
<keyword evidence="3" id="KW-1185">Reference proteome</keyword>
<evidence type="ECO:0000313" key="2">
    <source>
        <dbReference type="EMBL" id="KRM91488.1"/>
    </source>
</evidence>
<dbReference type="Proteomes" id="UP000051131">
    <property type="component" value="Unassembled WGS sequence"/>
</dbReference>
<reference evidence="2 3" key="1">
    <citation type="journal article" date="2015" name="Genome Announc.">
        <title>Expanding the biotechnology potential of lactobacilli through comparative genomics of 213 strains and associated genera.</title>
        <authorList>
            <person name="Sun Z."/>
            <person name="Harris H.M."/>
            <person name="McCann A."/>
            <person name="Guo C."/>
            <person name="Argimon S."/>
            <person name="Zhang W."/>
            <person name="Yang X."/>
            <person name="Jeffery I.B."/>
            <person name="Cooney J.C."/>
            <person name="Kagawa T.F."/>
            <person name="Liu W."/>
            <person name="Song Y."/>
            <person name="Salvetti E."/>
            <person name="Wrobel A."/>
            <person name="Rasinkangas P."/>
            <person name="Parkhill J."/>
            <person name="Rea M.C."/>
            <person name="O'Sullivan O."/>
            <person name="Ritari J."/>
            <person name="Douillard F.P."/>
            <person name="Paul Ross R."/>
            <person name="Yang R."/>
            <person name="Briner A.E."/>
            <person name="Felis G.E."/>
            <person name="de Vos W.M."/>
            <person name="Barrangou R."/>
            <person name="Klaenhammer T.R."/>
            <person name="Caufield P.W."/>
            <person name="Cui Y."/>
            <person name="Zhang H."/>
            <person name="O'Toole P.W."/>
        </authorList>
    </citation>
    <scope>NUCLEOTIDE SEQUENCE [LARGE SCALE GENOMIC DNA]</scope>
    <source>
        <strain evidence="2 3">DSM 21116</strain>
    </source>
</reference>
<accession>A0A0R2CJV2</accession>
<evidence type="ECO:0000313" key="3">
    <source>
        <dbReference type="Proteomes" id="UP000051131"/>
    </source>
</evidence>
<keyword evidence="1" id="KW-0812">Transmembrane</keyword>
<keyword evidence="1" id="KW-0472">Membrane</keyword>
<name>A0A0R2CJV2_9LACO</name>
<feature type="transmembrane region" description="Helical" evidence="1">
    <location>
        <begin position="30"/>
        <end position="47"/>
    </location>
</feature>
<protein>
    <submittedName>
        <fullName evidence="2">Uncharacterized protein</fullName>
    </submittedName>
</protein>
<dbReference type="STRING" id="1423729.FC80_GL000455"/>
<comment type="caution">
    <text evidence="2">The sequence shown here is derived from an EMBL/GenBank/DDBJ whole genome shotgun (WGS) entry which is preliminary data.</text>
</comment>
<keyword evidence="1" id="KW-1133">Transmembrane helix</keyword>
<dbReference type="AlphaFoldDB" id="A0A0R2CJV2"/>
<gene>
    <name evidence="2" type="ORF">FC80_GL000455</name>
</gene>
<sequence>MQFVKNLPFLIVLCGVSSLIYAAFRMNQTLGFAILGVGLILVAFMVSPNE</sequence>
<organism evidence="2 3">
    <name type="scientific">Liquorilactobacillus cacaonum DSM 21116</name>
    <dbReference type="NCBI Taxonomy" id="1423729"/>
    <lineage>
        <taxon>Bacteria</taxon>
        <taxon>Bacillati</taxon>
        <taxon>Bacillota</taxon>
        <taxon>Bacilli</taxon>
        <taxon>Lactobacillales</taxon>
        <taxon>Lactobacillaceae</taxon>
        <taxon>Liquorilactobacillus</taxon>
    </lineage>
</organism>
<dbReference type="EMBL" id="AYZE01000010">
    <property type="protein sequence ID" value="KRM91488.1"/>
    <property type="molecule type" value="Genomic_DNA"/>
</dbReference>
<dbReference type="PATRIC" id="fig|1423729.3.peg.457"/>
<evidence type="ECO:0000256" key="1">
    <source>
        <dbReference type="SAM" id="Phobius"/>
    </source>
</evidence>